<dbReference type="Proteomes" id="UP000218505">
    <property type="component" value="Chromosome"/>
</dbReference>
<accession>A0A290Z6U2</accession>
<dbReference type="EMBL" id="CP023445">
    <property type="protein sequence ID" value="ATE54716.1"/>
    <property type="molecule type" value="Genomic_DNA"/>
</dbReference>
<evidence type="ECO:0000313" key="2">
    <source>
        <dbReference type="EMBL" id="ATE54716.1"/>
    </source>
</evidence>
<proteinExistence type="predicted"/>
<evidence type="ECO:0000313" key="3">
    <source>
        <dbReference type="Proteomes" id="UP000218505"/>
    </source>
</evidence>
<protein>
    <submittedName>
        <fullName evidence="2">Uncharacterized protein</fullName>
    </submittedName>
</protein>
<feature type="compositionally biased region" description="Polar residues" evidence="1">
    <location>
        <begin position="50"/>
        <end position="65"/>
    </location>
</feature>
<reference evidence="2" key="1">
    <citation type="submission" date="2017-09" db="EMBL/GenBank/DDBJ databases">
        <title>Complete Genome Sequence of ansamitocin-producing Bacterium Actinosynnema pretiosum X47.</title>
        <authorList>
            <person name="Cao G."/>
            <person name="Zong G."/>
            <person name="Zhong C."/>
            <person name="Fu J."/>
        </authorList>
    </citation>
    <scope>NUCLEOTIDE SEQUENCE [LARGE SCALE GENOMIC DNA]</scope>
    <source>
        <strain evidence="2">X47</strain>
    </source>
</reference>
<dbReference type="RefSeq" id="WP_096494138.1">
    <property type="nucleotide sequence ID" value="NZ_CP023445.1"/>
</dbReference>
<dbReference type="KEGG" id="apre:CNX65_16705"/>
<name>A0A290Z6U2_9PSEU</name>
<keyword evidence="3" id="KW-1185">Reference proteome</keyword>
<gene>
    <name evidence="2" type="ORF">CNX65_16705</name>
</gene>
<sequence>MTTRGAPCSTGAPQIRGARRQHVPGPDRNGEPGAVGGTASVNRASPLEATRSNRALPTSTLSAPKSTRRAPARAKTGQGPPRPPDREEPPAVFPPGTHRTARSATLAITPSHRPVPPPPS</sequence>
<evidence type="ECO:0000256" key="1">
    <source>
        <dbReference type="SAM" id="MobiDB-lite"/>
    </source>
</evidence>
<feature type="region of interest" description="Disordered" evidence="1">
    <location>
        <begin position="1"/>
        <end position="120"/>
    </location>
</feature>
<organism evidence="2 3">
    <name type="scientific">Actinosynnema pretiosum</name>
    <dbReference type="NCBI Taxonomy" id="42197"/>
    <lineage>
        <taxon>Bacteria</taxon>
        <taxon>Bacillati</taxon>
        <taxon>Actinomycetota</taxon>
        <taxon>Actinomycetes</taxon>
        <taxon>Pseudonocardiales</taxon>
        <taxon>Pseudonocardiaceae</taxon>
        <taxon>Actinosynnema</taxon>
    </lineage>
</organism>
<dbReference type="AlphaFoldDB" id="A0A290Z6U2"/>